<protein>
    <recommendedName>
        <fullName evidence="3">Gamma-glutamylcyclotransferase family protein</fullName>
    </recommendedName>
</protein>
<dbReference type="KEGG" id="ahu:A6A40_14615"/>
<organism evidence="5 6">
    <name type="scientific">Azospirillum humicireducens</name>
    <dbReference type="NCBI Taxonomy" id="1226968"/>
    <lineage>
        <taxon>Bacteria</taxon>
        <taxon>Pseudomonadati</taxon>
        <taxon>Pseudomonadota</taxon>
        <taxon>Alphaproteobacteria</taxon>
        <taxon>Rhodospirillales</taxon>
        <taxon>Azospirillaceae</taxon>
        <taxon>Azospirillum</taxon>
    </lineage>
</organism>
<dbReference type="InterPro" id="IPR013024">
    <property type="entry name" value="GGCT-like"/>
</dbReference>
<dbReference type="Gene3D" id="3.10.490.10">
    <property type="entry name" value="Gamma-glutamyl cyclotransferase-like"/>
    <property type="match status" value="1"/>
</dbReference>
<dbReference type="GO" id="GO:0061929">
    <property type="term" value="F:gamma-glutamylaminecyclotransferase activity"/>
    <property type="evidence" value="ECO:0007669"/>
    <property type="project" value="InterPro"/>
</dbReference>
<dbReference type="SUPFAM" id="SSF110857">
    <property type="entry name" value="Gamma-glutamyl cyclotransferase-like"/>
    <property type="match status" value="1"/>
</dbReference>
<name>A0A2R4VPI0_9PROT</name>
<dbReference type="GO" id="GO:0005829">
    <property type="term" value="C:cytosol"/>
    <property type="evidence" value="ECO:0007669"/>
    <property type="project" value="TreeGrafter"/>
</dbReference>
<dbReference type="PANTHER" id="PTHR12510:SF4">
    <property type="entry name" value="GAMMA-GLUTAMYLAMINECYCLOTRANSFERASE"/>
    <property type="match status" value="1"/>
</dbReference>
<dbReference type="AlphaFoldDB" id="A0A2R4VPI0"/>
<evidence type="ECO:0000256" key="3">
    <source>
        <dbReference type="RuleBase" id="RU367036"/>
    </source>
</evidence>
<dbReference type="PANTHER" id="PTHR12510">
    <property type="entry name" value="TROPONIN C-AKIN-1 PROTEIN"/>
    <property type="match status" value="1"/>
</dbReference>
<dbReference type="CDD" id="cd06661">
    <property type="entry name" value="GGCT_like"/>
    <property type="match status" value="1"/>
</dbReference>
<dbReference type="InterPro" id="IPR036568">
    <property type="entry name" value="GGCT-like_sf"/>
</dbReference>
<reference evidence="5 6" key="1">
    <citation type="journal article" date="2013" name="Int. J. Syst. Evol. Microbiol.">
        <title>Azospirillum humicireducens sp. nov., a nitrogen-fixing bacterium isolated from a microbial fuel cell.</title>
        <authorList>
            <person name="Zhou S."/>
            <person name="Han L."/>
            <person name="Wang Y."/>
            <person name="Yang G."/>
            <person name="Zhuang L."/>
            <person name="Hu P."/>
        </authorList>
    </citation>
    <scope>NUCLEOTIDE SEQUENCE [LARGE SCALE GENOMIC DNA]</scope>
    <source>
        <strain evidence="5 6">SgZ-5</strain>
    </source>
</reference>
<proteinExistence type="inferred from homology"/>
<dbReference type="GO" id="GO:0016740">
    <property type="term" value="F:transferase activity"/>
    <property type="evidence" value="ECO:0007669"/>
    <property type="project" value="UniProtKB-KW"/>
</dbReference>
<keyword evidence="6" id="KW-1185">Reference proteome</keyword>
<dbReference type="Proteomes" id="UP000077405">
    <property type="component" value="Chromosome"/>
</dbReference>
<evidence type="ECO:0000256" key="2">
    <source>
        <dbReference type="PIRSR" id="PIRSR639126-1"/>
    </source>
</evidence>
<keyword evidence="5" id="KW-0808">Transferase</keyword>
<dbReference type="InterPro" id="IPR009288">
    <property type="entry name" value="AIG2-like_dom"/>
</dbReference>
<comment type="similarity">
    <text evidence="1 3">Belongs to the gamma-glutamylcyclotransferase family.</text>
</comment>
<gene>
    <name evidence="5" type="ORF">A6A40_14615</name>
</gene>
<accession>A0A2R4VPI0</accession>
<evidence type="ECO:0000256" key="1">
    <source>
        <dbReference type="ARBA" id="ARBA00008861"/>
    </source>
</evidence>
<evidence type="ECO:0000259" key="4">
    <source>
        <dbReference type="Pfam" id="PF06094"/>
    </source>
</evidence>
<evidence type="ECO:0000313" key="6">
    <source>
        <dbReference type="Proteomes" id="UP000077405"/>
    </source>
</evidence>
<dbReference type="InterPro" id="IPR039126">
    <property type="entry name" value="GGACT"/>
</dbReference>
<dbReference type="EMBL" id="CP015285">
    <property type="protein sequence ID" value="AWB06348.1"/>
    <property type="molecule type" value="Genomic_DNA"/>
</dbReference>
<feature type="domain" description="Gamma-glutamylcyclotransferase AIG2-like" evidence="4">
    <location>
        <begin position="15"/>
        <end position="116"/>
    </location>
</feature>
<feature type="active site" description="Proton acceptor" evidence="2">
    <location>
        <position position="84"/>
    </location>
</feature>
<dbReference type="Pfam" id="PF06094">
    <property type="entry name" value="GGACT"/>
    <property type="match status" value="1"/>
</dbReference>
<sequence>MPLLKRMPKKDSGMLFVYGSLRRGFHNHSYLQGTRFFGEGRTRPEFDLVDLGDFPAMVRPGRFHVQGEIYQVNRRTLDEVDLVEGNGIFYERIAEMIFTRTGEVECWLYVLIEPDTGSKPIAPLPDGVTKIWRRR</sequence>
<evidence type="ECO:0000313" key="5">
    <source>
        <dbReference type="EMBL" id="AWB06348.1"/>
    </source>
</evidence>